<feature type="transmembrane region" description="Helical" evidence="1">
    <location>
        <begin position="83"/>
        <end position="105"/>
    </location>
</feature>
<keyword evidence="1" id="KW-0472">Membrane</keyword>
<keyword evidence="1" id="KW-1133">Transmembrane helix</keyword>
<reference evidence="2 3" key="1">
    <citation type="journal article" date="2016" name="Mol. Biol. Evol.">
        <title>Comparative Genomics of Early-Diverging Mushroom-Forming Fungi Provides Insights into the Origins of Lignocellulose Decay Capabilities.</title>
        <authorList>
            <person name="Nagy L.G."/>
            <person name="Riley R."/>
            <person name="Tritt A."/>
            <person name="Adam C."/>
            <person name="Daum C."/>
            <person name="Floudas D."/>
            <person name="Sun H."/>
            <person name="Yadav J.S."/>
            <person name="Pangilinan J."/>
            <person name="Larsson K.H."/>
            <person name="Matsuura K."/>
            <person name="Barry K."/>
            <person name="Labutti K."/>
            <person name="Kuo R."/>
            <person name="Ohm R.A."/>
            <person name="Bhattacharya S.S."/>
            <person name="Shirouzu T."/>
            <person name="Yoshinaga Y."/>
            <person name="Martin F.M."/>
            <person name="Grigoriev I.V."/>
            <person name="Hibbett D.S."/>
        </authorList>
    </citation>
    <scope>NUCLEOTIDE SEQUENCE [LARGE SCALE GENOMIC DNA]</scope>
    <source>
        <strain evidence="2 3">L-15889</strain>
    </source>
</reference>
<keyword evidence="3" id="KW-1185">Reference proteome</keyword>
<feature type="non-terminal residue" evidence="2">
    <location>
        <position position="1"/>
    </location>
</feature>
<dbReference type="Proteomes" id="UP000076727">
    <property type="component" value="Unassembled WGS sequence"/>
</dbReference>
<feature type="transmembrane region" description="Helical" evidence="1">
    <location>
        <begin position="55"/>
        <end position="77"/>
    </location>
</feature>
<feature type="transmembrane region" description="Helical" evidence="1">
    <location>
        <begin position="117"/>
        <end position="140"/>
    </location>
</feature>
<protein>
    <submittedName>
        <fullName evidence="2">Uncharacterized protein</fullName>
    </submittedName>
</protein>
<dbReference type="AlphaFoldDB" id="A0A165RUT2"/>
<keyword evidence="1" id="KW-0812">Transmembrane</keyword>
<evidence type="ECO:0000256" key="1">
    <source>
        <dbReference type="SAM" id="Phobius"/>
    </source>
</evidence>
<feature type="transmembrane region" description="Helical" evidence="1">
    <location>
        <begin position="23"/>
        <end position="43"/>
    </location>
</feature>
<evidence type="ECO:0000313" key="3">
    <source>
        <dbReference type="Proteomes" id="UP000076727"/>
    </source>
</evidence>
<feature type="non-terminal residue" evidence="2">
    <location>
        <position position="167"/>
    </location>
</feature>
<dbReference type="EMBL" id="KV429047">
    <property type="protein sequence ID" value="KZT71183.1"/>
    <property type="molecule type" value="Genomic_DNA"/>
</dbReference>
<accession>A0A165RUT2</accession>
<sequence>GLHLFDFCLTVDQQIKFIWGRKLSIPSVLLLLMHFSTICTNIFKIALQFAPTCSVCIFLALALYDTTFALTALRVYAINGKHWALPLCILMLSMPNTIYEIVSIVHSQIISFKLMQVASVCIAGTVTILVANVLVLGSTWSHTFTVKRLASANGQKATLVTLLLRDG</sequence>
<proteinExistence type="predicted"/>
<dbReference type="OrthoDB" id="2804045at2759"/>
<gene>
    <name evidence="2" type="ORF">DAEQUDRAFT_651741</name>
</gene>
<organism evidence="2 3">
    <name type="scientific">Daedalea quercina L-15889</name>
    <dbReference type="NCBI Taxonomy" id="1314783"/>
    <lineage>
        <taxon>Eukaryota</taxon>
        <taxon>Fungi</taxon>
        <taxon>Dikarya</taxon>
        <taxon>Basidiomycota</taxon>
        <taxon>Agaricomycotina</taxon>
        <taxon>Agaricomycetes</taxon>
        <taxon>Polyporales</taxon>
        <taxon>Fomitopsis</taxon>
    </lineage>
</organism>
<evidence type="ECO:0000313" key="2">
    <source>
        <dbReference type="EMBL" id="KZT71183.1"/>
    </source>
</evidence>
<name>A0A165RUT2_9APHY</name>